<dbReference type="EMBL" id="BJZU01000171">
    <property type="protein sequence ID" value="GEP07657.1"/>
    <property type="molecule type" value="Genomic_DNA"/>
</dbReference>
<dbReference type="EMBL" id="BSPK01000093">
    <property type="protein sequence ID" value="GLS66132.1"/>
    <property type="molecule type" value="Genomic_DNA"/>
</dbReference>
<reference evidence="5" key="2">
    <citation type="journal article" date="2019" name="Int. J. Syst. Evol. Microbiol.">
        <title>The Global Catalogue of Microorganisms (GCM) 10K type strain sequencing project: providing services to taxonomists for standard genome sequencing and annotation.</title>
        <authorList>
            <consortium name="The Broad Institute Genomics Platform"/>
            <consortium name="The Broad Institute Genome Sequencing Center for Infectious Disease"/>
            <person name="Wu L."/>
            <person name="Ma J."/>
        </authorList>
    </citation>
    <scope>NUCLEOTIDE SEQUENCE [LARGE SCALE GENOMIC DNA]</scope>
    <source>
        <strain evidence="5">NBRC 107715</strain>
    </source>
</reference>
<reference evidence="2 4" key="3">
    <citation type="submission" date="2019-07" db="EMBL/GenBank/DDBJ databases">
        <title>Whole genome shotgun sequence of Methylobacterium oxalidis NBRC 107715.</title>
        <authorList>
            <person name="Hosoyama A."/>
            <person name="Uohara A."/>
            <person name="Ohji S."/>
            <person name="Ichikawa N."/>
        </authorList>
    </citation>
    <scope>NUCLEOTIDE SEQUENCE [LARGE SCALE GENOMIC DNA]</scope>
    <source>
        <strain evidence="2 4">NBRC 107715</strain>
    </source>
</reference>
<dbReference type="Proteomes" id="UP001156856">
    <property type="component" value="Unassembled WGS sequence"/>
</dbReference>
<keyword evidence="5" id="KW-1185">Reference proteome</keyword>
<evidence type="ECO:0000313" key="5">
    <source>
        <dbReference type="Proteomes" id="UP001156856"/>
    </source>
</evidence>
<feature type="chain" id="PRO_5022036399" evidence="1">
    <location>
        <begin position="27"/>
        <end position="141"/>
    </location>
</feature>
<name>A0A512JCL9_9HYPH</name>
<accession>A0A512JCL9</accession>
<sequence length="141" mass="16108">MATRRSVWQLLAGLPLLSALVPQAEAQEGPTAVTDESPTGPPGTTMLTVFLRHDQTKTVIQINEHLKHTGWFRDFPPAGVEVVSWYVMMGVGQVVTLRFAPERLREVNILIERAAWGGYRTEFYPTYDYRKLYEELRRKMG</sequence>
<evidence type="ECO:0000313" key="2">
    <source>
        <dbReference type="EMBL" id="GEP07657.1"/>
    </source>
</evidence>
<evidence type="ECO:0000313" key="4">
    <source>
        <dbReference type="Proteomes" id="UP000321960"/>
    </source>
</evidence>
<proteinExistence type="predicted"/>
<organism evidence="2 4">
    <name type="scientific">Methylobacterium oxalidis</name>
    <dbReference type="NCBI Taxonomy" id="944322"/>
    <lineage>
        <taxon>Bacteria</taxon>
        <taxon>Pseudomonadati</taxon>
        <taxon>Pseudomonadota</taxon>
        <taxon>Alphaproteobacteria</taxon>
        <taxon>Hyphomicrobiales</taxon>
        <taxon>Methylobacteriaceae</taxon>
        <taxon>Methylobacterium</taxon>
    </lineage>
</organism>
<protein>
    <submittedName>
        <fullName evidence="2">Uncharacterized protein</fullName>
    </submittedName>
</protein>
<dbReference type="OrthoDB" id="767859at2"/>
<dbReference type="Proteomes" id="UP000321960">
    <property type="component" value="Unassembled WGS sequence"/>
</dbReference>
<feature type="signal peptide" evidence="1">
    <location>
        <begin position="1"/>
        <end position="26"/>
    </location>
</feature>
<evidence type="ECO:0000313" key="3">
    <source>
        <dbReference type="EMBL" id="GLS66132.1"/>
    </source>
</evidence>
<comment type="caution">
    <text evidence="2">The sequence shown here is derived from an EMBL/GenBank/DDBJ whole genome shotgun (WGS) entry which is preliminary data.</text>
</comment>
<gene>
    <name evidence="3" type="ORF">GCM10007888_45140</name>
    <name evidence="2" type="ORF">MOX02_56950</name>
</gene>
<keyword evidence="1" id="KW-0732">Signal</keyword>
<reference evidence="3" key="4">
    <citation type="submission" date="2023-01" db="EMBL/GenBank/DDBJ databases">
        <title>Draft genome sequence of Methylobacterium oxalidis strain NBRC 107715.</title>
        <authorList>
            <person name="Sun Q."/>
            <person name="Mori K."/>
        </authorList>
    </citation>
    <scope>NUCLEOTIDE SEQUENCE</scope>
    <source>
        <strain evidence="3">NBRC 107715</strain>
    </source>
</reference>
<dbReference type="AlphaFoldDB" id="A0A512JCL9"/>
<evidence type="ECO:0000256" key="1">
    <source>
        <dbReference type="SAM" id="SignalP"/>
    </source>
</evidence>
<reference evidence="3" key="1">
    <citation type="journal article" date="2014" name="Int. J. Syst. Evol. Microbiol.">
        <title>Complete genome of a new Firmicutes species belonging to the dominant human colonic microbiota ('Ruminococcus bicirculans') reveals two chromosomes and a selective capacity to utilize plant glucans.</title>
        <authorList>
            <consortium name="NISC Comparative Sequencing Program"/>
            <person name="Wegmann U."/>
            <person name="Louis P."/>
            <person name="Goesmann A."/>
            <person name="Henrissat B."/>
            <person name="Duncan S.H."/>
            <person name="Flint H.J."/>
        </authorList>
    </citation>
    <scope>NUCLEOTIDE SEQUENCE</scope>
    <source>
        <strain evidence="3">NBRC 107715</strain>
    </source>
</reference>